<evidence type="ECO:0000256" key="4">
    <source>
        <dbReference type="ARBA" id="ARBA00023125"/>
    </source>
</evidence>
<dbReference type="RefSeq" id="WP_092344339.1">
    <property type="nucleotide sequence ID" value="NZ_FNQN01000001.1"/>
</dbReference>
<feature type="domain" description="Response regulatory" evidence="8">
    <location>
        <begin position="7"/>
        <end position="123"/>
    </location>
</feature>
<dbReference type="Pfam" id="PF00072">
    <property type="entry name" value="Response_reg"/>
    <property type="match status" value="1"/>
</dbReference>
<evidence type="ECO:0000256" key="6">
    <source>
        <dbReference type="PROSITE-ProRule" id="PRU00169"/>
    </source>
</evidence>
<organism evidence="10 11">
    <name type="scientific">Desulfuromusa kysingii</name>
    <dbReference type="NCBI Taxonomy" id="37625"/>
    <lineage>
        <taxon>Bacteria</taxon>
        <taxon>Pseudomonadati</taxon>
        <taxon>Thermodesulfobacteriota</taxon>
        <taxon>Desulfuromonadia</taxon>
        <taxon>Desulfuromonadales</taxon>
        <taxon>Geopsychrobacteraceae</taxon>
        <taxon>Desulfuromusa</taxon>
    </lineage>
</organism>
<dbReference type="Pfam" id="PF00486">
    <property type="entry name" value="Trans_reg_C"/>
    <property type="match status" value="1"/>
</dbReference>
<keyword evidence="3" id="KW-0805">Transcription regulation</keyword>
<dbReference type="EMBL" id="FNQN01000001">
    <property type="protein sequence ID" value="SDZ82373.1"/>
    <property type="molecule type" value="Genomic_DNA"/>
</dbReference>
<protein>
    <submittedName>
        <fullName evidence="10">Two component transcriptional regulator, winged helix family</fullName>
    </submittedName>
</protein>
<dbReference type="PROSITE" id="PS50110">
    <property type="entry name" value="RESPONSE_REGULATORY"/>
    <property type="match status" value="1"/>
</dbReference>
<dbReference type="InterPro" id="IPR016032">
    <property type="entry name" value="Sig_transdc_resp-reg_C-effctor"/>
</dbReference>
<evidence type="ECO:0000256" key="7">
    <source>
        <dbReference type="PROSITE-ProRule" id="PRU01091"/>
    </source>
</evidence>
<dbReference type="SMART" id="SM00448">
    <property type="entry name" value="REC"/>
    <property type="match status" value="1"/>
</dbReference>
<dbReference type="AlphaFoldDB" id="A0A1H3W5J6"/>
<dbReference type="InterPro" id="IPR039420">
    <property type="entry name" value="WalR-like"/>
</dbReference>
<dbReference type="Gene3D" id="6.10.250.690">
    <property type="match status" value="1"/>
</dbReference>
<dbReference type="GO" id="GO:0000976">
    <property type="term" value="F:transcription cis-regulatory region binding"/>
    <property type="evidence" value="ECO:0007669"/>
    <property type="project" value="TreeGrafter"/>
</dbReference>
<dbReference type="SUPFAM" id="SSF52172">
    <property type="entry name" value="CheY-like"/>
    <property type="match status" value="1"/>
</dbReference>
<sequence>MADQKNSILVVEDEEDILALLHFNLIKAGYNADCASHGEEALAAIAAKKPDLILLDLMLPGIDGLDICRRLRSHEDTNGIPIIMLTARGEESDIVRGLELGADDYVTKPFSIKVLLARIQTVLRRKTLLQQEADQTELVRGELRIHSGRSLAQVEGKTIDLTFTEFKVLEALASRPGWVFTRYQIVNAVRGEDYAVTDRAVDVQIAGLRKKLGSCSYYIETVRGVGYRFREEL</sequence>
<dbReference type="Gene3D" id="3.40.50.2300">
    <property type="match status" value="1"/>
</dbReference>
<evidence type="ECO:0000256" key="1">
    <source>
        <dbReference type="ARBA" id="ARBA00022553"/>
    </source>
</evidence>
<proteinExistence type="predicted"/>
<dbReference type="GO" id="GO:0000156">
    <property type="term" value="F:phosphorelay response regulator activity"/>
    <property type="evidence" value="ECO:0007669"/>
    <property type="project" value="TreeGrafter"/>
</dbReference>
<dbReference type="SMART" id="SM00862">
    <property type="entry name" value="Trans_reg_C"/>
    <property type="match status" value="1"/>
</dbReference>
<dbReference type="PANTHER" id="PTHR48111:SF40">
    <property type="entry name" value="PHOSPHATE REGULON TRANSCRIPTIONAL REGULATORY PROTEIN PHOB"/>
    <property type="match status" value="1"/>
</dbReference>
<dbReference type="InterPro" id="IPR001867">
    <property type="entry name" value="OmpR/PhoB-type_DNA-bd"/>
</dbReference>
<keyword evidence="5" id="KW-0804">Transcription</keyword>
<dbReference type="InterPro" id="IPR011006">
    <property type="entry name" value="CheY-like_superfamily"/>
</dbReference>
<dbReference type="SUPFAM" id="SSF46894">
    <property type="entry name" value="C-terminal effector domain of the bipartite response regulators"/>
    <property type="match status" value="1"/>
</dbReference>
<dbReference type="InterPro" id="IPR036388">
    <property type="entry name" value="WH-like_DNA-bd_sf"/>
</dbReference>
<feature type="modified residue" description="4-aspartylphosphate" evidence="6">
    <location>
        <position position="56"/>
    </location>
</feature>
<keyword evidence="2" id="KW-0902">Two-component regulatory system</keyword>
<dbReference type="GO" id="GO:0032993">
    <property type="term" value="C:protein-DNA complex"/>
    <property type="evidence" value="ECO:0007669"/>
    <property type="project" value="TreeGrafter"/>
</dbReference>
<evidence type="ECO:0000256" key="5">
    <source>
        <dbReference type="ARBA" id="ARBA00023163"/>
    </source>
</evidence>
<keyword evidence="4 7" id="KW-0238">DNA-binding</keyword>
<reference evidence="10 11" key="1">
    <citation type="submission" date="2016-10" db="EMBL/GenBank/DDBJ databases">
        <authorList>
            <person name="de Groot N.N."/>
        </authorList>
    </citation>
    <scope>NUCLEOTIDE SEQUENCE [LARGE SCALE GENOMIC DNA]</scope>
    <source>
        <strain evidence="10 11">DSM 7343</strain>
    </source>
</reference>
<evidence type="ECO:0000256" key="2">
    <source>
        <dbReference type="ARBA" id="ARBA00023012"/>
    </source>
</evidence>
<dbReference type="PROSITE" id="PS51755">
    <property type="entry name" value="OMPR_PHOB"/>
    <property type="match status" value="1"/>
</dbReference>
<dbReference type="Proteomes" id="UP000199409">
    <property type="component" value="Unassembled WGS sequence"/>
</dbReference>
<name>A0A1H3W5J6_9BACT</name>
<evidence type="ECO:0000259" key="8">
    <source>
        <dbReference type="PROSITE" id="PS50110"/>
    </source>
</evidence>
<accession>A0A1H3W5J6</accession>
<dbReference type="FunFam" id="3.40.50.2300:FF:000001">
    <property type="entry name" value="DNA-binding response regulator PhoB"/>
    <property type="match status" value="1"/>
</dbReference>
<feature type="domain" description="OmpR/PhoB-type" evidence="9">
    <location>
        <begin position="135"/>
        <end position="231"/>
    </location>
</feature>
<evidence type="ECO:0000256" key="3">
    <source>
        <dbReference type="ARBA" id="ARBA00023015"/>
    </source>
</evidence>
<keyword evidence="1 6" id="KW-0597">Phosphoprotein</keyword>
<dbReference type="InterPro" id="IPR001789">
    <property type="entry name" value="Sig_transdc_resp-reg_receiver"/>
</dbReference>
<dbReference type="OrthoDB" id="9793321at2"/>
<dbReference type="CDD" id="cd00383">
    <property type="entry name" value="trans_reg_C"/>
    <property type="match status" value="1"/>
</dbReference>
<keyword evidence="11" id="KW-1185">Reference proteome</keyword>
<gene>
    <name evidence="10" type="ORF">SAMN05660420_00488</name>
</gene>
<dbReference type="STRING" id="37625.SAMN05660420_00488"/>
<dbReference type="Gene3D" id="1.10.10.10">
    <property type="entry name" value="Winged helix-like DNA-binding domain superfamily/Winged helix DNA-binding domain"/>
    <property type="match status" value="1"/>
</dbReference>
<evidence type="ECO:0000313" key="11">
    <source>
        <dbReference type="Proteomes" id="UP000199409"/>
    </source>
</evidence>
<dbReference type="GO" id="GO:0005829">
    <property type="term" value="C:cytosol"/>
    <property type="evidence" value="ECO:0007669"/>
    <property type="project" value="TreeGrafter"/>
</dbReference>
<evidence type="ECO:0000259" key="9">
    <source>
        <dbReference type="PROSITE" id="PS51755"/>
    </source>
</evidence>
<dbReference type="PANTHER" id="PTHR48111">
    <property type="entry name" value="REGULATOR OF RPOS"/>
    <property type="match status" value="1"/>
</dbReference>
<dbReference type="GO" id="GO:0006355">
    <property type="term" value="P:regulation of DNA-templated transcription"/>
    <property type="evidence" value="ECO:0007669"/>
    <property type="project" value="InterPro"/>
</dbReference>
<evidence type="ECO:0000313" key="10">
    <source>
        <dbReference type="EMBL" id="SDZ82373.1"/>
    </source>
</evidence>
<feature type="DNA-binding region" description="OmpR/PhoB-type" evidence="7">
    <location>
        <begin position="135"/>
        <end position="231"/>
    </location>
</feature>